<dbReference type="Pfam" id="PF21076">
    <property type="entry name" value="GDH_ACT2"/>
    <property type="match status" value="1"/>
</dbReference>
<organism evidence="7 8">
    <name type="scientific">Caulobacter ginsengisoli</name>
    <dbReference type="NCBI Taxonomy" id="400775"/>
    <lineage>
        <taxon>Bacteria</taxon>
        <taxon>Pseudomonadati</taxon>
        <taxon>Pseudomonadota</taxon>
        <taxon>Alphaproteobacteria</taxon>
        <taxon>Caulobacterales</taxon>
        <taxon>Caulobacteraceae</taxon>
        <taxon>Caulobacter</taxon>
    </lineage>
</organism>
<accession>A0ABU0ITN3</accession>
<reference evidence="7 8" key="1">
    <citation type="submission" date="2023-07" db="EMBL/GenBank/DDBJ databases">
        <title>Genomic Encyclopedia of Type Strains, Phase IV (KMG-IV): sequencing the most valuable type-strain genomes for metagenomic binning, comparative biology and taxonomic classification.</title>
        <authorList>
            <person name="Goeker M."/>
        </authorList>
    </citation>
    <scope>NUCLEOTIDE SEQUENCE [LARGE SCALE GENOMIC DNA]</scope>
    <source>
        <strain evidence="7 8">DSM 18695</strain>
    </source>
</reference>
<evidence type="ECO:0000259" key="3">
    <source>
        <dbReference type="Pfam" id="PF21074"/>
    </source>
</evidence>
<dbReference type="Pfam" id="PF21073">
    <property type="entry name" value="GDH_HM1"/>
    <property type="match status" value="1"/>
</dbReference>
<evidence type="ECO:0000259" key="4">
    <source>
        <dbReference type="Pfam" id="PF21075"/>
    </source>
</evidence>
<dbReference type="PIRSF" id="PIRSF036761">
    <property type="entry name" value="GDH_Mll4104"/>
    <property type="match status" value="1"/>
</dbReference>
<feature type="domain" description="NAD-glutamate dehydrogenase N-terminal ACT1" evidence="4">
    <location>
        <begin position="37"/>
        <end position="164"/>
    </location>
</feature>
<dbReference type="InterPro" id="IPR049062">
    <property type="entry name" value="NAD_Glu_DH_ACT2"/>
</dbReference>
<dbReference type="Pfam" id="PF21075">
    <property type="entry name" value="GDH_ACT1"/>
    <property type="match status" value="1"/>
</dbReference>
<keyword evidence="1 7" id="KW-0560">Oxidoreductase</keyword>
<dbReference type="Pfam" id="PF21078">
    <property type="entry name" value="GDH_HM3"/>
    <property type="match status" value="1"/>
</dbReference>
<dbReference type="InterPro" id="IPR046346">
    <property type="entry name" value="Aminoacid_DH-like_N_sf"/>
</dbReference>
<dbReference type="SUPFAM" id="SSF53223">
    <property type="entry name" value="Aminoacid dehydrogenase-like, N-terminal domain"/>
    <property type="match status" value="1"/>
</dbReference>
<dbReference type="GO" id="GO:0004352">
    <property type="term" value="F:glutamate dehydrogenase (NAD+) activity"/>
    <property type="evidence" value="ECO:0007669"/>
    <property type="project" value="UniProtKB-EC"/>
</dbReference>
<dbReference type="InterPro" id="IPR028971">
    <property type="entry name" value="NAD-GDH_cat"/>
</dbReference>
<feature type="domain" description="NAD-glutamate dehydrogenase ACT2" evidence="5">
    <location>
        <begin position="397"/>
        <end position="485"/>
    </location>
</feature>
<evidence type="ECO:0000259" key="5">
    <source>
        <dbReference type="Pfam" id="PF21076"/>
    </source>
</evidence>
<protein>
    <submittedName>
        <fullName evidence="7">Glutamate dehydrogenase</fullName>
        <ecNumber evidence="7">1.4.1.2</ecNumber>
    </submittedName>
</protein>
<dbReference type="InterPro" id="IPR049056">
    <property type="entry name" value="NAD_Glu_DH_HM3"/>
</dbReference>
<dbReference type="PANTHER" id="PTHR43403">
    <property type="entry name" value="NAD-SPECIFIC GLUTAMATE DEHYDROGENASE"/>
    <property type="match status" value="1"/>
</dbReference>
<evidence type="ECO:0000259" key="6">
    <source>
        <dbReference type="Pfam" id="PF21077"/>
    </source>
</evidence>
<evidence type="ECO:0000313" key="8">
    <source>
        <dbReference type="Proteomes" id="UP001228905"/>
    </source>
</evidence>
<dbReference type="InterPro" id="IPR049059">
    <property type="entry name" value="NAD_Glu_DH_HM1"/>
</dbReference>
<feature type="domain" description="NAD-glutamate dehydrogenase ACT3" evidence="6">
    <location>
        <begin position="542"/>
        <end position="622"/>
    </location>
</feature>
<dbReference type="Proteomes" id="UP001228905">
    <property type="component" value="Unassembled WGS sequence"/>
</dbReference>
<keyword evidence="8" id="KW-1185">Reference proteome</keyword>
<dbReference type="InterPro" id="IPR048381">
    <property type="entry name" value="GDH_C"/>
</dbReference>
<dbReference type="RefSeq" id="WP_307350613.1">
    <property type="nucleotide sequence ID" value="NZ_JAUSVS010000006.1"/>
</dbReference>
<evidence type="ECO:0000259" key="2">
    <source>
        <dbReference type="Pfam" id="PF05088"/>
    </source>
</evidence>
<sequence>MKGSNLHLAGADAGELAKAFQARLKGKGSPSGPAADFLGQLTQDLADEDTPSQDPADLAIAFADFWAFGEKHEGEAPLIRLRRWKGADGRDLGRDLLEIVQPDRPFLVDSIMGEIAEGGLTVRALFHPIVAMGKGRHESLIQIQLDPVGEDREQAVVDAVAAVLADVRLAVDDFDEMQALMARTIRELDAAPTRVAADLKAEYHAFLQWLEHEHFVFLGARIYEYPRTADGGYAAEEPLYQPEGSLGVLRDQARAVLRRASEPAILSAQVRRHLETADPLIVAKSNLRSKVHRRGYMDYVGIKRYGADGKPSGEVRFVGLFTAEAYDAPAKDVPLVRRKVARVIERADRVVGSHSDKRLRNILETWPRDELFQIPEDQLLEMAQGVMHLYDRPRVGLFARRDPFDRFISVLLFVPRDHYDSRVRQRAGEILADAWRGRVSAYYPSFSDAPLARVHFIIGVEPGNHDEPDLGLVEDEIVEAVRTWEDRFDAAVRGGGAASGQVAAMLSRWGGAFSSGYRDYYDADEALADLGEIDAMGEDSFRVRAFRKVGDSVLQFRFKLYHRGGPVALADVTPILERMGLKALIEDAFEVSPLDRAGGRQTVWVHDFLLEDERGERLTFADIRDPFEATFTAVWTGQSESDGFNRLVLELGVSWREAALVRALAKYRQQSGLDPSQVVQEQALGDYPAVARLILDLFRIRFDPAISADIEARQIQAGAVMAEITTALQTVESLDADRVLRRLAALVAALKRTNFYQTGADGQPKPYISFKVASRELEDLPAPKPFREIFVWAPHVDGVHLRFGPVARGGLRWSDRRDDFRTEVLGLVKAQQVKNAVIVPVGSKGGFFPKQLPRGGAPDAIRAEGIRAYRTFLSGLLDITDNIDADNKVVRPTGCVIHEGDDPYLVVAADKGTATFSDIANGIAEDYGFWLGDAFASGGSVGYDHKVMGITARGAWEAVKRHFRELGKDIQAEPFTVAGCGDMSGDVFGNGMLLSKQIKLVAAFDHRHIFLDPNPEPASSWDERKRMFDLPRSSWDDYDKAKISAGGGVFARSLKSIPLSDEVKALLDTKAASLSPTELINLILKARVELFYLGGIGAYVKAKTETQADAADKANDPVRVNGSELRCKVIGEGANLGLTQAGRIEFALAGGRINTDAIDNSAGVDSSDHEVNIKILTGMAERAGKLSRPDRNTLLASMTEDVGHHVLRHNYDQTLALSLLERDAPAELDAHARFMTDLESQGRLDRRVEGLPDAAVLVERAAAGKGLTRPELAVLLAYGKLTLNDDMVAGKAVDDPYYLKTLEGYFPEPLKRFEAEMKQHRLRRDIIATVVDNAIVNLCGPGFPARLRAAAGCDTDALTIGFSAAREVLRFDEAWAQVAALDGKAPAAGQMALFKALVHTLRSQTFWLARRAAQGLGVQALIDEYRPSLDALKGLMPGLLSPFEQKAVARRVKDFVSDGAPEALAQAIAILQPLTTAVDLVDAANASSWPVANVARLYHRVGATWSFDRLRAAAGELRGGDHFERMAVRRLVEDMLTEQTLLTKAVMKFAGGAQGADTDEAAKSTVTSWAQMQSGPGRAVKRTVDEIEAAGGGWSFAKLTIANAALRELANSAS</sequence>
<dbReference type="Pfam" id="PF05088">
    <property type="entry name" value="Bac_GDH_CD"/>
    <property type="match status" value="1"/>
</dbReference>
<dbReference type="EMBL" id="JAUSVS010000006">
    <property type="protein sequence ID" value="MDQ0465363.1"/>
    <property type="molecule type" value="Genomic_DNA"/>
</dbReference>
<dbReference type="Pfam" id="PF21077">
    <property type="entry name" value="GDH_ACT3"/>
    <property type="match status" value="1"/>
</dbReference>
<dbReference type="InterPro" id="IPR049058">
    <property type="entry name" value="NAD_Glu_DH_HM2"/>
</dbReference>
<dbReference type="InterPro" id="IPR049064">
    <property type="entry name" value="NAD_Glu_DH_ACT3"/>
</dbReference>
<evidence type="ECO:0000256" key="1">
    <source>
        <dbReference type="ARBA" id="ARBA00023002"/>
    </source>
</evidence>
<dbReference type="Pfam" id="PF21079">
    <property type="entry name" value="GDH_HM2"/>
    <property type="match status" value="1"/>
</dbReference>
<dbReference type="InterPro" id="IPR024727">
    <property type="entry name" value="NAD_Glu_DH_N_ACT1"/>
</dbReference>
<name>A0ABU0ITN3_9CAUL</name>
<dbReference type="Pfam" id="PF21074">
    <property type="entry name" value="GDH_C"/>
    <property type="match status" value="1"/>
</dbReference>
<dbReference type="InterPro" id="IPR007780">
    <property type="entry name" value="NAD_Glu_DH_bac"/>
</dbReference>
<comment type="caution">
    <text evidence="7">The sequence shown here is derived from an EMBL/GenBank/DDBJ whole genome shotgun (WGS) entry which is preliminary data.</text>
</comment>
<proteinExistence type="predicted"/>
<feature type="domain" description="NAD-specific glutamate dehydrogenase C-terminal" evidence="3">
    <location>
        <begin position="1264"/>
        <end position="1607"/>
    </location>
</feature>
<dbReference type="SUPFAM" id="SSF51735">
    <property type="entry name" value="NAD(P)-binding Rossmann-fold domains"/>
    <property type="match status" value="1"/>
</dbReference>
<dbReference type="InterPro" id="IPR036291">
    <property type="entry name" value="NAD(P)-bd_dom_sf"/>
</dbReference>
<gene>
    <name evidence="7" type="ORF">QO010_003150</name>
</gene>
<feature type="domain" description="NAD-glutamate dehydrogenase catalytic" evidence="2">
    <location>
        <begin position="723"/>
        <end position="1219"/>
    </location>
</feature>
<evidence type="ECO:0000313" key="7">
    <source>
        <dbReference type="EMBL" id="MDQ0465363.1"/>
    </source>
</evidence>
<dbReference type="EC" id="1.4.1.2" evidence="7"/>
<dbReference type="PANTHER" id="PTHR43403:SF1">
    <property type="entry name" value="NAD-SPECIFIC GLUTAMATE DEHYDROGENASE"/>
    <property type="match status" value="1"/>
</dbReference>
<dbReference type="Gene3D" id="3.40.50.720">
    <property type="entry name" value="NAD(P)-binding Rossmann-like Domain"/>
    <property type="match status" value="1"/>
</dbReference>